<keyword evidence="7" id="KW-0503">Monooxygenase</keyword>
<keyword evidence="3" id="KW-0285">Flavoprotein</keyword>
<dbReference type="GO" id="GO:0004497">
    <property type="term" value="F:monooxygenase activity"/>
    <property type="evidence" value="ECO:0007669"/>
    <property type="project" value="UniProtKB-KW"/>
</dbReference>
<reference evidence="9" key="1">
    <citation type="journal article" date="2020" name="Stud. Mycol.">
        <title>101 Dothideomycetes genomes: a test case for predicting lifestyles and emergence of pathogens.</title>
        <authorList>
            <person name="Haridas S."/>
            <person name="Albert R."/>
            <person name="Binder M."/>
            <person name="Bloem J."/>
            <person name="Labutti K."/>
            <person name="Salamov A."/>
            <person name="Andreopoulos B."/>
            <person name="Baker S."/>
            <person name="Barry K."/>
            <person name="Bills G."/>
            <person name="Bluhm B."/>
            <person name="Cannon C."/>
            <person name="Castanera R."/>
            <person name="Culley D."/>
            <person name="Daum C."/>
            <person name="Ezra D."/>
            <person name="Gonzalez J."/>
            <person name="Henrissat B."/>
            <person name="Kuo A."/>
            <person name="Liang C."/>
            <person name="Lipzen A."/>
            <person name="Lutzoni F."/>
            <person name="Magnuson J."/>
            <person name="Mondo S."/>
            <person name="Nolan M."/>
            <person name="Ohm R."/>
            <person name="Pangilinan J."/>
            <person name="Park H.-J."/>
            <person name="Ramirez L."/>
            <person name="Alfaro M."/>
            <person name="Sun H."/>
            <person name="Tritt A."/>
            <person name="Yoshinaga Y."/>
            <person name="Zwiers L.-H."/>
            <person name="Turgeon B."/>
            <person name="Goodwin S."/>
            <person name="Spatafora J."/>
            <person name="Crous P."/>
            <person name="Grigoriev I."/>
        </authorList>
    </citation>
    <scope>NUCLEOTIDE SEQUENCE</scope>
    <source>
        <strain evidence="9">CBS 121167</strain>
    </source>
</reference>
<accession>A0A6A6ATH0</accession>
<name>A0A6A6ATH0_9PEZI</name>
<dbReference type="RefSeq" id="XP_033391021.1">
    <property type="nucleotide sequence ID" value="XM_033538554.1"/>
</dbReference>
<comment type="similarity">
    <text evidence="2">Belongs to the FAD-binding monooxygenase family.</text>
</comment>
<keyword evidence="6" id="KW-0560">Oxidoreductase</keyword>
<proteinExistence type="inferred from homology"/>
<sequence length="556" mass="63452">MHLRRDMSVDEHVGGETTNGYHGDLEVDVLIVGAGFGGVYLLHKLRDEFGYNVKIFEAGKDLGGIWHWNGYPGARVDSMVPVYEYSIEKLWKNWTWTEKYPDFTELRKYFKYVDEQLGVRKDVIFNSRVVDAQFDKPSARWIVKTEDGRIARSKFFIVATGFAAKRHFPDWPGLEKYQGIMHHSSFWPNEGVDVTGKRVAVVGTGSTGIQIAQEWAKTAKSVTVFQRTPNLCLPMRQRKLAKEEQEANKKNYPEMFKYCQTTFAGFPMDFYDKDTLDDSPEAREMFFESLWEKGGFHFWLGNYRDMLFDEKANEESYKFWVKKTRARISDPVKRDLLAPLEKPHPFGTKRPSLEQNIYEVLDQPENEVVDVRATPIIECTETGLRTSDGKLREFDAIALATGFDSVTGGMKTMGLKDVDGVELSQKWKNGTYSHLGMTISGFPNMFFLYGAQGPTAFSNGPSCVECQGDWILDAMAKMKEENISYIDATRAAELDWHDKIEKLSKATLFHNVDSWYMGANIAGKVREQLSFSGGFPLYTKECRKALDNGFEGFVTA</sequence>
<dbReference type="InterPro" id="IPR050775">
    <property type="entry name" value="FAD-binding_Monooxygenases"/>
</dbReference>
<dbReference type="SUPFAM" id="SSF51905">
    <property type="entry name" value="FAD/NAD(P)-binding domain"/>
    <property type="match status" value="2"/>
</dbReference>
<dbReference type="InterPro" id="IPR023753">
    <property type="entry name" value="FAD/NAD-binding_dom"/>
</dbReference>
<evidence type="ECO:0000259" key="8">
    <source>
        <dbReference type="Pfam" id="PF07992"/>
    </source>
</evidence>
<dbReference type="AlphaFoldDB" id="A0A6A6ATH0"/>
<evidence type="ECO:0000256" key="7">
    <source>
        <dbReference type="ARBA" id="ARBA00023033"/>
    </source>
</evidence>
<dbReference type="Proteomes" id="UP000799438">
    <property type="component" value="Unassembled WGS sequence"/>
</dbReference>
<evidence type="ECO:0000256" key="1">
    <source>
        <dbReference type="ARBA" id="ARBA00001974"/>
    </source>
</evidence>
<dbReference type="InterPro" id="IPR036188">
    <property type="entry name" value="FAD/NAD-bd_sf"/>
</dbReference>
<protein>
    <recommendedName>
        <fullName evidence="8">FAD/NAD(P)-binding domain-containing protein</fullName>
    </recommendedName>
</protein>
<keyword evidence="5" id="KW-0521">NADP</keyword>
<dbReference type="Gene3D" id="3.50.50.60">
    <property type="entry name" value="FAD/NAD(P)-binding domain"/>
    <property type="match status" value="3"/>
</dbReference>
<evidence type="ECO:0000256" key="3">
    <source>
        <dbReference type="ARBA" id="ARBA00022630"/>
    </source>
</evidence>
<dbReference type="GeneID" id="54296050"/>
<dbReference type="Pfam" id="PF07992">
    <property type="entry name" value="Pyr_redox_2"/>
    <property type="match status" value="1"/>
</dbReference>
<evidence type="ECO:0000313" key="10">
    <source>
        <dbReference type="Proteomes" id="UP000799438"/>
    </source>
</evidence>
<evidence type="ECO:0000313" key="9">
    <source>
        <dbReference type="EMBL" id="KAF2135302.1"/>
    </source>
</evidence>
<gene>
    <name evidence="9" type="ORF">K452DRAFT_260866</name>
</gene>
<organism evidence="9 10">
    <name type="scientific">Aplosporella prunicola CBS 121167</name>
    <dbReference type="NCBI Taxonomy" id="1176127"/>
    <lineage>
        <taxon>Eukaryota</taxon>
        <taxon>Fungi</taxon>
        <taxon>Dikarya</taxon>
        <taxon>Ascomycota</taxon>
        <taxon>Pezizomycotina</taxon>
        <taxon>Dothideomycetes</taxon>
        <taxon>Dothideomycetes incertae sedis</taxon>
        <taxon>Botryosphaeriales</taxon>
        <taxon>Aplosporellaceae</taxon>
        <taxon>Aplosporella</taxon>
    </lineage>
</organism>
<dbReference type="PANTHER" id="PTHR43098">
    <property type="entry name" value="L-ORNITHINE N(5)-MONOOXYGENASE-RELATED"/>
    <property type="match status" value="1"/>
</dbReference>
<dbReference type="PRINTS" id="PR00411">
    <property type="entry name" value="PNDRDTASEI"/>
</dbReference>
<evidence type="ECO:0000256" key="6">
    <source>
        <dbReference type="ARBA" id="ARBA00023002"/>
    </source>
</evidence>
<dbReference type="OrthoDB" id="66881at2759"/>
<evidence type="ECO:0000256" key="4">
    <source>
        <dbReference type="ARBA" id="ARBA00022827"/>
    </source>
</evidence>
<dbReference type="PANTHER" id="PTHR43098:SF3">
    <property type="entry name" value="L-ORNITHINE N(5)-MONOOXYGENASE-RELATED"/>
    <property type="match status" value="1"/>
</dbReference>
<evidence type="ECO:0000256" key="2">
    <source>
        <dbReference type="ARBA" id="ARBA00010139"/>
    </source>
</evidence>
<evidence type="ECO:0000256" key="5">
    <source>
        <dbReference type="ARBA" id="ARBA00022857"/>
    </source>
</evidence>
<keyword evidence="10" id="KW-1185">Reference proteome</keyword>
<feature type="domain" description="FAD/NAD(P)-binding" evidence="8">
    <location>
        <begin position="28"/>
        <end position="250"/>
    </location>
</feature>
<dbReference type="EMBL" id="ML995605">
    <property type="protein sequence ID" value="KAF2135302.1"/>
    <property type="molecule type" value="Genomic_DNA"/>
</dbReference>
<comment type="cofactor">
    <cofactor evidence="1">
        <name>FAD</name>
        <dbReference type="ChEBI" id="CHEBI:57692"/>
    </cofactor>
</comment>
<keyword evidence="4" id="KW-0274">FAD</keyword>